<dbReference type="Proteomes" id="UP001434883">
    <property type="component" value="Unassembled WGS sequence"/>
</dbReference>
<dbReference type="EMBL" id="JAHRIN010017271">
    <property type="protein sequence ID" value="MEQ2197032.1"/>
    <property type="molecule type" value="Genomic_DNA"/>
</dbReference>
<protein>
    <submittedName>
        <fullName evidence="1">Uncharacterized protein</fullName>
    </submittedName>
</protein>
<evidence type="ECO:0000313" key="1">
    <source>
        <dbReference type="EMBL" id="MEQ2197032.1"/>
    </source>
</evidence>
<accession>A0ABV0QNV4</accession>
<proteinExistence type="predicted"/>
<gene>
    <name evidence="1" type="ORF">XENOCAPTIV_021351</name>
</gene>
<sequence>MLQQETPDLLFLQLQQEMFRLRNPTHSISSRCDFQSGAPAASCCTARFSPALFAALMFALKAAAAESDDIFKIWSRRTSGSLEYFSSCTAAQFSAVFNQVRVAPEPACSESQELSSWFYPSGCFGLCSSNEN</sequence>
<name>A0ABV0QNV4_9TELE</name>
<keyword evidence="2" id="KW-1185">Reference proteome</keyword>
<organism evidence="1 2">
    <name type="scientific">Xenoophorus captivus</name>
    <dbReference type="NCBI Taxonomy" id="1517983"/>
    <lineage>
        <taxon>Eukaryota</taxon>
        <taxon>Metazoa</taxon>
        <taxon>Chordata</taxon>
        <taxon>Craniata</taxon>
        <taxon>Vertebrata</taxon>
        <taxon>Euteleostomi</taxon>
        <taxon>Actinopterygii</taxon>
        <taxon>Neopterygii</taxon>
        <taxon>Teleostei</taxon>
        <taxon>Neoteleostei</taxon>
        <taxon>Acanthomorphata</taxon>
        <taxon>Ovalentaria</taxon>
        <taxon>Atherinomorphae</taxon>
        <taxon>Cyprinodontiformes</taxon>
        <taxon>Goodeidae</taxon>
        <taxon>Xenoophorus</taxon>
    </lineage>
</organism>
<comment type="caution">
    <text evidence="1">The sequence shown here is derived from an EMBL/GenBank/DDBJ whole genome shotgun (WGS) entry which is preliminary data.</text>
</comment>
<reference evidence="1 2" key="1">
    <citation type="submission" date="2021-06" db="EMBL/GenBank/DDBJ databases">
        <authorList>
            <person name="Palmer J.M."/>
        </authorList>
    </citation>
    <scope>NUCLEOTIDE SEQUENCE [LARGE SCALE GENOMIC DNA]</scope>
    <source>
        <strain evidence="1 2">XC_2019</strain>
        <tissue evidence="1">Muscle</tissue>
    </source>
</reference>
<evidence type="ECO:0000313" key="2">
    <source>
        <dbReference type="Proteomes" id="UP001434883"/>
    </source>
</evidence>